<dbReference type="Proteomes" id="UP000799118">
    <property type="component" value="Unassembled WGS sequence"/>
</dbReference>
<protein>
    <submittedName>
        <fullName evidence="1">Uncharacterized protein</fullName>
    </submittedName>
</protein>
<keyword evidence="2" id="KW-1185">Reference proteome</keyword>
<sequence length="129" mass="14284">MQSPNLDPYGWSTFSPVDCIGSLLNSRTVVLRCTLSLATPPSIQLSYTLHSFLVIFASKMSMNKPWTSSPLQEPPFSVHATVSDTCTMLVMGCSKIGRLGRNTKYPMSVKPFGGMRKMRMTLPTRAFDT</sequence>
<dbReference type="EMBL" id="ML770694">
    <property type="protein sequence ID" value="KAE9383122.1"/>
    <property type="molecule type" value="Genomic_DNA"/>
</dbReference>
<proteinExistence type="predicted"/>
<dbReference type="AlphaFoldDB" id="A0A6A4GC75"/>
<evidence type="ECO:0000313" key="1">
    <source>
        <dbReference type="EMBL" id="KAE9383122.1"/>
    </source>
</evidence>
<evidence type="ECO:0000313" key="2">
    <source>
        <dbReference type="Proteomes" id="UP000799118"/>
    </source>
</evidence>
<gene>
    <name evidence="1" type="ORF">BT96DRAFT_112275</name>
</gene>
<accession>A0A6A4GC75</accession>
<organism evidence="1 2">
    <name type="scientific">Gymnopus androsaceus JB14</name>
    <dbReference type="NCBI Taxonomy" id="1447944"/>
    <lineage>
        <taxon>Eukaryota</taxon>
        <taxon>Fungi</taxon>
        <taxon>Dikarya</taxon>
        <taxon>Basidiomycota</taxon>
        <taxon>Agaricomycotina</taxon>
        <taxon>Agaricomycetes</taxon>
        <taxon>Agaricomycetidae</taxon>
        <taxon>Agaricales</taxon>
        <taxon>Marasmiineae</taxon>
        <taxon>Omphalotaceae</taxon>
        <taxon>Gymnopus</taxon>
    </lineage>
</organism>
<name>A0A6A4GC75_9AGAR</name>
<reference evidence="1" key="1">
    <citation type="journal article" date="2019" name="Environ. Microbiol.">
        <title>Fungal ecological strategies reflected in gene transcription - a case study of two litter decomposers.</title>
        <authorList>
            <person name="Barbi F."/>
            <person name="Kohler A."/>
            <person name="Barry K."/>
            <person name="Baskaran P."/>
            <person name="Daum C."/>
            <person name="Fauchery L."/>
            <person name="Ihrmark K."/>
            <person name="Kuo A."/>
            <person name="LaButti K."/>
            <person name="Lipzen A."/>
            <person name="Morin E."/>
            <person name="Grigoriev I.V."/>
            <person name="Henrissat B."/>
            <person name="Lindahl B."/>
            <person name="Martin F."/>
        </authorList>
    </citation>
    <scope>NUCLEOTIDE SEQUENCE</scope>
    <source>
        <strain evidence="1">JB14</strain>
    </source>
</reference>